<comment type="caution">
    <text evidence="1">The sequence shown here is derived from an EMBL/GenBank/DDBJ whole genome shotgun (WGS) entry which is preliminary data.</text>
</comment>
<dbReference type="RefSeq" id="WP_242033475.1">
    <property type="nucleotide sequence ID" value="NZ_JAMPLM010000010.1"/>
</dbReference>
<dbReference type="InterPro" id="IPR021469">
    <property type="entry name" value="DUF3122"/>
</dbReference>
<dbReference type="Proteomes" id="UP001476950">
    <property type="component" value="Unassembled WGS sequence"/>
</dbReference>
<protein>
    <submittedName>
        <fullName evidence="1">DUF3122 domain-containing protein</fullName>
    </submittedName>
</protein>
<evidence type="ECO:0000313" key="1">
    <source>
        <dbReference type="EMBL" id="MEP1059311.1"/>
    </source>
</evidence>
<gene>
    <name evidence="1" type="ORF">NDI38_12760</name>
</gene>
<dbReference type="EMBL" id="JAMPLM010000010">
    <property type="protein sequence ID" value="MEP1059311.1"/>
    <property type="molecule type" value="Genomic_DNA"/>
</dbReference>
<sequence>MKKIWLIGALLMLFLVVGASDGLASVHTYPEGNDSVMYRSLQTLRDRTNQTWQVVLYKRVQGGLTQSLHLRLVGFPGRAALEHPHPLKITTGTERIWLAPETPPVTDTSNVAEYDLLEVMRELNSTTPLRLTVPVQGQPIELPVPPFVVEEWRQVAQK</sequence>
<evidence type="ECO:0000313" key="2">
    <source>
        <dbReference type="Proteomes" id="UP001476950"/>
    </source>
</evidence>
<reference evidence="1 2" key="1">
    <citation type="submission" date="2022-04" db="EMBL/GenBank/DDBJ databases">
        <title>Positive selection, recombination, and allopatry shape intraspecific diversity of widespread and dominant cyanobacteria.</title>
        <authorList>
            <person name="Wei J."/>
            <person name="Shu W."/>
            <person name="Hu C."/>
        </authorList>
    </citation>
    <scope>NUCLEOTIDE SEQUENCE [LARGE SCALE GENOMIC DNA]</scope>
    <source>
        <strain evidence="1 2">AS-A4</strain>
    </source>
</reference>
<name>A0ABV0KJW1_9CYAN</name>
<accession>A0ABV0KJW1</accession>
<proteinExistence type="predicted"/>
<keyword evidence="2" id="KW-1185">Reference proteome</keyword>
<organism evidence="1 2">
    <name type="scientific">Stenomitos frigidus AS-A4</name>
    <dbReference type="NCBI Taxonomy" id="2933935"/>
    <lineage>
        <taxon>Bacteria</taxon>
        <taxon>Bacillati</taxon>
        <taxon>Cyanobacteriota</taxon>
        <taxon>Cyanophyceae</taxon>
        <taxon>Leptolyngbyales</taxon>
        <taxon>Leptolyngbyaceae</taxon>
        <taxon>Stenomitos</taxon>
    </lineage>
</organism>
<dbReference type="Pfam" id="PF11320">
    <property type="entry name" value="DUF3122"/>
    <property type="match status" value="1"/>
</dbReference>